<evidence type="ECO:0000313" key="2">
    <source>
        <dbReference type="EMBL" id="EMD46461.1"/>
    </source>
</evidence>
<gene>
    <name evidence="2" type="ORF">EHI5A_136440</name>
</gene>
<proteinExistence type="predicted"/>
<organism evidence="2 3">
    <name type="scientific">Entamoeba histolytica KU27</name>
    <dbReference type="NCBI Taxonomy" id="885311"/>
    <lineage>
        <taxon>Eukaryota</taxon>
        <taxon>Amoebozoa</taxon>
        <taxon>Evosea</taxon>
        <taxon>Archamoebae</taxon>
        <taxon>Mastigamoebida</taxon>
        <taxon>Entamoebidae</taxon>
        <taxon>Entamoeba</taxon>
    </lineage>
</organism>
<feature type="compositionally biased region" description="Low complexity" evidence="1">
    <location>
        <begin position="1"/>
        <end position="18"/>
    </location>
</feature>
<dbReference type="EMBL" id="KB444539">
    <property type="protein sequence ID" value="EMD46461.1"/>
    <property type="molecule type" value="Genomic_DNA"/>
</dbReference>
<feature type="region of interest" description="Disordered" evidence="1">
    <location>
        <begin position="1"/>
        <end position="23"/>
    </location>
</feature>
<name>M2S5A3_ENTHI</name>
<feature type="region of interest" description="Disordered" evidence="1">
    <location>
        <begin position="58"/>
        <end position="94"/>
    </location>
</feature>
<dbReference type="VEuPathDB" id="AmoebaDB:EHI5A_136440"/>
<evidence type="ECO:0000313" key="3">
    <source>
        <dbReference type="Proteomes" id="UP000011755"/>
    </source>
</evidence>
<dbReference type="Proteomes" id="UP000011755">
    <property type="component" value="Unassembled WGS sequence"/>
</dbReference>
<dbReference type="AlphaFoldDB" id="M2S5A3"/>
<sequence length="94" mass="10408">MSESISLSNSYESTVSSSNETKVDNVVDEVQKTQPVQQKKPTLAELIAMQKAGTLPKQYTQKEKIAAGTDMSNGSVKTQQVETTHQQQQTRNQH</sequence>
<feature type="compositionally biased region" description="Low complexity" evidence="1">
    <location>
        <begin position="78"/>
        <end position="94"/>
    </location>
</feature>
<reference evidence="2 3" key="1">
    <citation type="submission" date="2013-02" db="EMBL/GenBank/DDBJ databases">
        <authorList>
            <person name="Hannick L."/>
            <person name="Zafar N."/>
            <person name="Lorenzi H."/>
            <person name="Ali I.A."/>
            <person name="Petri W.P."/>
            <person name="Caler E."/>
        </authorList>
    </citation>
    <scope>NUCLEOTIDE SEQUENCE [LARGE SCALE GENOMIC DNA]</scope>
    <source>
        <strain evidence="2 3">KU27</strain>
    </source>
</reference>
<protein>
    <submittedName>
        <fullName evidence="2">Uncharacterized protein</fullName>
    </submittedName>
</protein>
<evidence type="ECO:0000256" key="1">
    <source>
        <dbReference type="SAM" id="MobiDB-lite"/>
    </source>
</evidence>
<accession>M2S5A3</accession>